<protein>
    <submittedName>
        <fullName evidence="1">Uncharacterized protein</fullName>
    </submittedName>
</protein>
<proteinExistence type="predicted"/>
<reference evidence="1" key="1">
    <citation type="submission" date="2014-11" db="EMBL/GenBank/DDBJ databases">
        <authorList>
            <person name="Amaro Gonzalez C."/>
        </authorList>
    </citation>
    <scope>NUCLEOTIDE SEQUENCE</scope>
</reference>
<dbReference type="AlphaFoldDB" id="A0A0E9TBU9"/>
<dbReference type="EMBL" id="GBXM01057496">
    <property type="protein sequence ID" value="JAH51081.1"/>
    <property type="molecule type" value="Transcribed_RNA"/>
</dbReference>
<evidence type="ECO:0000313" key="1">
    <source>
        <dbReference type="EMBL" id="JAH51081.1"/>
    </source>
</evidence>
<sequence length="33" mass="3670">MTSGTTWTCWRSPFASGSQRRVRGKKALTDLPS</sequence>
<accession>A0A0E9TBU9</accession>
<organism evidence="1">
    <name type="scientific">Anguilla anguilla</name>
    <name type="common">European freshwater eel</name>
    <name type="synonym">Muraena anguilla</name>
    <dbReference type="NCBI Taxonomy" id="7936"/>
    <lineage>
        <taxon>Eukaryota</taxon>
        <taxon>Metazoa</taxon>
        <taxon>Chordata</taxon>
        <taxon>Craniata</taxon>
        <taxon>Vertebrata</taxon>
        <taxon>Euteleostomi</taxon>
        <taxon>Actinopterygii</taxon>
        <taxon>Neopterygii</taxon>
        <taxon>Teleostei</taxon>
        <taxon>Anguilliformes</taxon>
        <taxon>Anguillidae</taxon>
        <taxon>Anguilla</taxon>
    </lineage>
</organism>
<reference evidence="1" key="2">
    <citation type="journal article" date="2015" name="Fish Shellfish Immunol.">
        <title>Early steps in the European eel (Anguilla anguilla)-Vibrio vulnificus interaction in the gills: Role of the RtxA13 toxin.</title>
        <authorList>
            <person name="Callol A."/>
            <person name="Pajuelo D."/>
            <person name="Ebbesson L."/>
            <person name="Teles M."/>
            <person name="MacKenzie S."/>
            <person name="Amaro C."/>
        </authorList>
    </citation>
    <scope>NUCLEOTIDE SEQUENCE</scope>
</reference>
<name>A0A0E9TBU9_ANGAN</name>